<evidence type="ECO:0000313" key="1">
    <source>
        <dbReference type="EMBL" id="NYZ69419.1"/>
    </source>
</evidence>
<evidence type="ECO:0000313" key="2">
    <source>
        <dbReference type="Proteomes" id="UP000569732"/>
    </source>
</evidence>
<dbReference type="RefSeq" id="WP_180571410.1">
    <property type="nucleotide sequence ID" value="NZ_JACCKB010000084.1"/>
</dbReference>
<gene>
    <name evidence="1" type="ORF">H0A36_25725</name>
</gene>
<dbReference type="Proteomes" id="UP000569732">
    <property type="component" value="Unassembled WGS sequence"/>
</dbReference>
<reference evidence="1 2" key="1">
    <citation type="submission" date="2020-07" db="EMBL/GenBank/DDBJ databases">
        <title>Endozoicomonas sp. nov., isolated from sediment.</title>
        <authorList>
            <person name="Gu T."/>
        </authorList>
    </citation>
    <scope>NUCLEOTIDE SEQUENCE [LARGE SCALE GENOMIC DNA]</scope>
    <source>
        <strain evidence="1 2">SM1973</strain>
    </source>
</reference>
<proteinExistence type="predicted"/>
<protein>
    <submittedName>
        <fullName evidence="1">Uncharacterized protein</fullName>
    </submittedName>
</protein>
<dbReference type="EMBL" id="JACCKB010000084">
    <property type="protein sequence ID" value="NYZ69419.1"/>
    <property type="molecule type" value="Genomic_DNA"/>
</dbReference>
<dbReference type="AlphaFoldDB" id="A0A853I974"/>
<accession>A0A853I974</accession>
<keyword evidence="2" id="KW-1185">Reference proteome</keyword>
<name>A0A853I974_9GAMM</name>
<comment type="caution">
    <text evidence="1">The sequence shown here is derived from an EMBL/GenBank/DDBJ whole genome shotgun (WGS) entry which is preliminary data.</text>
</comment>
<sequence>MHYLAPLPRPSQPELTIRLREATVKDMLAIADTQPELEEHITTEYLNQLQAPETYSDARQWTGDDRRLAVYWYALHTLPDTQMTLDYTCPSCDKALSYRLDLRDLADSSTTLKAKPYREVVFKGEVLNIKPLTGEALEQLEQFKLILNQLENHSAEYRQKKAELPLSEITYCLDFAEQNVEDEAKKQWLFKLTASEFIQLKQLISEKLTELQHGLPSVMHDGQLQLTTQVPTCDCEVQKNNDGLTLFFPFRDYFQLPDI</sequence>
<organism evidence="1 2">
    <name type="scientific">Spartinivicinus marinus</name>
    <dbReference type="NCBI Taxonomy" id="2994442"/>
    <lineage>
        <taxon>Bacteria</taxon>
        <taxon>Pseudomonadati</taxon>
        <taxon>Pseudomonadota</taxon>
        <taxon>Gammaproteobacteria</taxon>
        <taxon>Oceanospirillales</taxon>
        <taxon>Zooshikellaceae</taxon>
        <taxon>Spartinivicinus</taxon>
    </lineage>
</organism>